<comment type="caution">
    <text evidence="5">The sequence shown here is derived from an EMBL/GenBank/DDBJ whole genome shotgun (WGS) entry which is preliminary data.</text>
</comment>
<dbReference type="PANTHER" id="PTHR44688:SF16">
    <property type="entry name" value="DNA-BINDING TRANSCRIPTIONAL ACTIVATOR DEVR_DOSR"/>
    <property type="match status" value="1"/>
</dbReference>
<dbReference type="Gene3D" id="1.10.10.10">
    <property type="entry name" value="Winged helix-like DNA-binding domain superfamily/Winged helix DNA-binding domain"/>
    <property type="match status" value="1"/>
</dbReference>
<dbReference type="CDD" id="cd06170">
    <property type="entry name" value="LuxR_C_like"/>
    <property type="match status" value="1"/>
</dbReference>
<evidence type="ECO:0000256" key="3">
    <source>
        <dbReference type="ARBA" id="ARBA00023163"/>
    </source>
</evidence>
<evidence type="ECO:0000313" key="5">
    <source>
        <dbReference type="EMBL" id="KGD65243.1"/>
    </source>
</evidence>
<dbReference type="eggNOG" id="COG2771">
    <property type="taxonomic scope" value="Bacteria"/>
</dbReference>
<dbReference type="Pfam" id="PF00196">
    <property type="entry name" value="GerE"/>
    <property type="match status" value="1"/>
</dbReference>
<dbReference type="SMART" id="SM00421">
    <property type="entry name" value="HTH_LUXR"/>
    <property type="match status" value="1"/>
</dbReference>
<reference evidence="5 6" key="1">
    <citation type="submission" date="2012-09" db="EMBL/GenBank/DDBJ databases">
        <title>Genome Sequence of alkane-degrading Bacterium Alcanivorax sp. 19-m-6.</title>
        <authorList>
            <person name="Lai Q."/>
            <person name="Shao Z."/>
        </authorList>
    </citation>
    <scope>NUCLEOTIDE SEQUENCE [LARGE SCALE GENOMIC DNA]</scope>
    <source>
        <strain evidence="5 6">19-m-6</strain>
    </source>
</reference>
<dbReference type="AlphaFoldDB" id="A0A095TS90"/>
<sequence length="215" mass="24066">MESERAVEEKLIHKIERALWHECIQEGAARVDIPRPEYDAMLLLDTNKNVLFWSSGVEAALSHSEEVKLEEGGLRLRNAKRQRELDALIENCFLRNTAGFVSLVGGDKSVFRLLVSTVQTRDKHFSLCHGLVAIFLLAGSRETCDDAGLISPRFGLTESEERVANLISQGYRPADIANVMALSVHTVRHHIKKIYRKTGVHSQAQLTALVLKHSS</sequence>
<dbReference type="STRING" id="1177154.Y5S_01677"/>
<dbReference type="GO" id="GO:0003677">
    <property type="term" value="F:DNA binding"/>
    <property type="evidence" value="ECO:0007669"/>
    <property type="project" value="UniProtKB-KW"/>
</dbReference>
<proteinExistence type="predicted"/>
<dbReference type="RefSeq" id="WP_035232168.1">
    <property type="nucleotide sequence ID" value="NZ_ARXV01000005.1"/>
</dbReference>
<dbReference type="InterPro" id="IPR016032">
    <property type="entry name" value="Sig_transdc_resp-reg_C-effctor"/>
</dbReference>
<keyword evidence="3" id="KW-0804">Transcription</keyword>
<dbReference type="GO" id="GO:0006355">
    <property type="term" value="P:regulation of DNA-templated transcription"/>
    <property type="evidence" value="ECO:0007669"/>
    <property type="project" value="InterPro"/>
</dbReference>
<feature type="domain" description="HTH luxR-type" evidence="4">
    <location>
        <begin position="149"/>
        <end position="214"/>
    </location>
</feature>
<dbReference type="EMBL" id="ARXV01000005">
    <property type="protein sequence ID" value="KGD65243.1"/>
    <property type="molecule type" value="Genomic_DNA"/>
</dbReference>
<dbReference type="Proteomes" id="UP000029444">
    <property type="component" value="Unassembled WGS sequence"/>
</dbReference>
<evidence type="ECO:0000256" key="2">
    <source>
        <dbReference type="ARBA" id="ARBA00023125"/>
    </source>
</evidence>
<evidence type="ECO:0000259" key="4">
    <source>
        <dbReference type="PROSITE" id="PS50043"/>
    </source>
</evidence>
<keyword evidence="2" id="KW-0238">DNA-binding</keyword>
<accession>A0A095TS90</accession>
<keyword evidence="1" id="KW-0805">Transcription regulation</keyword>
<dbReference type="InterPro" id="IPR036388">
    <property type="entry name" value="WH-like_DNA-bd_sf"/>
</dbReference>
<organism evidence="5 6">
    <name type="scientific">Alcanivorax nanhaiticus</name>
    <dbReference type="NCBI Taxonomy" id="1177154"/>
    <lineage>
        <taxon>Bacteria</taxon>
        <taxon>Pseudomonadati</taxon>
        <taxon>Pseudomonadota</taxon>
        <taxon>Gammaproteobacteria</taxon>
        <taxon>Oceanospirillales</taxon>
        <taxon>Alcanivoracaceae</taxon>
        <taxon>Alcanivorax</taxon>
    </lineage>
</organism>
<protein>
    <recommendedName>
        <fullName evidence="4">HTH luxR-type domain-containing protein</fullName>
    </recommendedName>
</protein>
<dbReference type="PANTHER" id="PTHR44688">
    <property type="entry name" value="DNA-BINDING TRANSCRIPTIONAL ACTIVATOR DEVR_DOSR"/>
    <property type="match status" value="1"/>
</dbReference>
<evidence type="ECO:0000313" key="6">
    <source>
        <dbReference type="Proteomes" id="UP000029444"/>
    </source>
</evidence>
<name>A0A095TS90_9GAMM</name>
<dbReference type="SUPFAM" id="SSF46894">
    <property type="entry name" value="C-terminal effector domain of the bipartite response regulators"/>
    <property type="match status" value="1"/>
</dbReference>
<dbReference type="PROSITE" id="PS50043">
    <property type="entry name" value="HTH_LUXR_2"/>
    <property type="match status" value="1"/>
</dbReference>
<evidence type="ECO:0000256" key="1">
    <source>
        <dbReference type="ARBA" id="ARBA00023015"/>
    </source>
</evidence>
<gene>
    <name evidence="5" type="ORF">Y5S_01677</name>
</gene>
<dbReference type="OrthoDB" id="9796655at2"/>
<dbReference type="PATRIC" id="fig|1177154.3.peg.1707"/>
<dbReference type="PRINTS" id="PR00038">
    <property type="entry name" value="HTHLUXR"/>
</dbReference>
<keyword evidence="6" id="KW-1185">Reference proteome</keyword>
<dbReference type="InterPro" id="IPR000792">
    <property type="entry name" value="Tscrpt_reg_LuxR_C"/>
</dbReference>